<gene>
    <name evidence="3" type="ORF">MCOR_12832</name>
</gene>
<dbReference type="PRINTS" id="PR00020">
    <property type="entry name" value="MAMDOMAIN"/>
</dbReference>
<name>A0A6J8AZ75_MYTCO</name>
<feature type="compositionally biased region" description="Low complexity" evidence="1">
    <location>
        <begin position="243"/>
        <end position="254"/>
    </location>
</feature>
<feature type="domain" description="MAM" evidence="2">
    <location>
        <begin position="3"/>
        <end position="166"/>
    </location>
</feature>
<dbReference type="GO" id="GO:0016020">
    <property type="term" value="C:membrane"/>
    <property type="evidence" value="ECO:0007669"/>
    <property type="project" value="InterPro"/>
</dbReference>
<dbReference type="PANTHER" id="PTHR23282:SF101">
    <property type="entry name" value="MAM DOMAIN-CONTAINING PROTEIN"/>
    <property type="match status" value="1"/>
</dbReference>
<accession>A0A6J8AZ75</accession>
<organism evidence="3 4">
    <name type="scientific">Mytilus coruscus</name>
    <name type="common">Sea mussel</name>
    <dbReference type="NCBI Taxonomy" id="42192"/>
    <lineage>
        <taxon>Eukaryota</taxon>
        <taxon>Metazoa</taxon>
        <taxon>Spiralia</taxon>
        <taxon>Lophotrochozoa</taxon>
        <taxon>Mollusca</taxon>
        <taxon>Bivalvia</taxon>
        <taxon>Autobranchia</taxon>
        <taxon>Pteriomorphia</taxon>
        <taxon>Mytilida</taxon>
        <taxon>Mytiloidea</taxon>
        <taxon>Mytilidae</taxon>
        <taxon>Mytilinae</taxon>
        <taxon>Mytilus</taxon>
    </lineage>
</organism>
<evidence type="ECO:0000259" key="2">
    <source>
        <dbReference type="PROSITE" id="PS50060"/>
    </source>
</evidence>
<dbReference type="Proteomes" id="UP000507470">
    <property type="component" value="Unassembled WGS sequence"/>
</dbReference>
<dbReference type="AlphaFoldDB" id="A0A6J8AZ75"/>
<dbReference type="SUPFAM" id="SSF49899">
    <property type="entry name" value="Concanavalin A-like lectins/glucanases"/>
    <property type="match status" value="1"/>
</dbReference>
<dbReference type="EMBL" id="CACVKT020002176">
    <property type="protein sequence ID" value="CAC5376077.1"/>
    <property type="molecule type" value="Genomic_DNA"/>
</dbReference>
<evidence type="ECO:0000256" key="1">
    <source>
        <dbReference type="SAM" id="MobiDB-lite"/>
    </source>
</evidence>
<dbReference type="PANTHER" id="PTHR23282">
    <property type="entry name" value="APICAL ENDOSOMAL GLYCOPROTEIN PRECURSOR"/>
    <property type="match status" value="1"/>
</dbReference>
<dbReference type="InterPro" id="IPR000998">
    <property type="entry name" value="MAM_dom"/>
</dbReference>
<sequence length="318" mass="34533">MGGDCNFNSDLCTWSNDDHATMEWILHRGPTTTGGTGPLSDHTSIDIPGNLKAGKYIYIESSGKKQGDYARLLSESFHNKANRCLTFWYHMYGKPGSLRVGVITNQSQPVTLFNITGDHGNNWLEGSVYIPDTFREFQVVFDGIRGSSYLGDIALDDIKFTGNCNAKHSSLDATTYKTTYPLTTISSLETTTAAKATSPDDTTSSSLETTTTARATVTSPDDTTTLSVLETAPAAKTSSPDDTTISSLLETTTSPDDKTTSSHLATTTAAKTTSLDDKTTYKTHRVTTEQLISTLETITFTRKVAGTAVNYLMIFFKK</sequence>
<evidence type="ECO:0000313" key="3">
    <source>
        <dbReference type="EMBL" id="CAC5376077.1"/>
    </source>
</evidence>
<keyword evidence="4" id="KW-1185">Reference proteome</keyword>
<dbReference type="PROSITE" id="PS00740">
    <property type="entry name" value="MAM_1"/>
    <property type="match status" value="1"/>
</dbReference>
<dbReference type="PROSITE" id="PS50060">
    <property type="entry name" value="MAM_2"/>
    <property type="match status" value="1"/>
</dbReference>
<evidence type="ECO:0000313" key="4">
    <source>
        <dbReference type="Proteomes" id="UP000507470"/>
    </source>
</evidence>
<reference evidence="3 4" key="1">
    <citation type="submission" date="2020-06" db="EMBL/GenBank/DDBJ databases">
        <authorList>
            <person name="Li R."/>
            <person name="Bekaert M."/>
        </authorList>
    </citation>
    <scope>NUCLEOTIDE SEQUENCE [LARGE SCALE GENOMIC DNA]</scope>
    <source>
        <strain evidence="4">wild</strain>
    </source>
</reference>
<dbReference type="Gene3D" id="2.60.120.200">
    <property type="match status" value="1"/>
</dbReference>
<dbReference type="InterPro" id="IPR051560">
    <property type="entry name" value="MAM_domain-containing"/>
</dbReference>
<dbReference type="OrthoDB" id="6162141at2759"/>
<dbReference type="CDD" id="cd06263">
    <property type="entry name" value="MAM"/>
    <property type="match status" value="1"/>
</dbReference>
<dbReference type="InterPro" id="IPR013320">
    <property type="entry name" value="ConA-like_dom_sf"/>
</dbReference>
<dbReference type="SMART" id="SM00137">
    <property type="entry name" value="MAM"/>
    <property type="match status" value="1"/>
</dbReference>
<feature type="region of interest" description="Disordered" evidence="1">
    <location>
        <begin position="193"/>
        <end position="264"/>
    </location>
</feature>
<proteinExistence type="predicted"/>
<dbReference type="Pfam" id="PF00629">
    <property type="entry name" value="MAM"/>
    <property type="match status" value="1"/>
</dbReference>
<feature type="compositionally biased region" description="Low complexity" evidence="1">
    <location>
        <begin position="193"/>
        <end position="219"/>
    </location>
</feature>
<protein>
    <recommendedName>
        <fullName evidence="2">MAM domain-containing protein</fullName>
    </recommendedName>
</protein>